<feature type="compositionally biased region" description="Basic and acidic residues" evidence="1">
    <location>
        <begin position="53"/>
        <end position="62"/>
    </location>
</feature>
<proteinExistence type="predicted"/>
<evidence type="ECO:0000313" key="3">
    <source>
        <dbReference type="Proteomes" id="UP000499080"/>
    </source>
</evidence>
<organism evidence="2 3">
    <name type="scientific">Araneus ventricosus</name>
    <name type="common">Orbweaver spider</name>
    <name type="synonym">Epeira ventricosa</name>
    <dbReference type="NCBI Taxonomy" id="182803"/>
    <lineage>
        <taxon>Eukaryota</taxon>
        <taxon>Metazoa</taxon>
        <taxon>Ecdysozoa</taxon>
        <taxon>Arthropoda</taxon>
        <taxon>Chelicerata</taxon>
        <taxon>Arachnida</taxon>
        <taxon>Araneae</taxon>
        <taxon>Araneomorphae</taxon>
        <taxon>Entelegynae</taxon>
        <taxon>Araneoidea</taxon>
        <taxon>Araneidae</taxon>
        <taxon>Araneus</taxon>
    </lineage>
</organism>
<accession>A0A4Y2GS27</accession>
<protein>
    <submittedName>
        <fullName evidence="2">Uncharacterized protein</fullName>
    </submittedName>
</protein>
<sequence>MNLPPGQGKRSLVTVVHSKYVHCLNFELCHVQEAFHDAGSCRGMDYRTVQRMSRGDRLKEPPKGSSFPPPMDRSHPPLRCSFWWDGDLKDLFQSHSEV</sequence>
<dbReference type="EMBL" id="BGPR01001509">
    <property type="protein sequence ID" value="GBM55619.1"/>
    <property type="molecule type" value="Genomic_DNA"/>
</dbReference>
<comment type="caution">
    <text evidence="2">The sequence shown here is derived from an EMBL/GenBank/DDBJ whole genome shotgun (WGS) entry which is preliminary data.</text>
</comment>
<feature type="region of interest" description="Disordered" evidence="1">
    <location>
        <begin position="51"/>
        <end position="75"/>
    </location>
</feature>
<keyword evidence="3" id="KW-1185">Reference proteome</keyword>
<dbReference type="AlphaFoldDB" id="A0A4Y2GS27"/>
<evidence type="ECO:0000313" key="2">
    <source>
        <dbReference type="EMBL" id="GBM55619.1"/>
    </source>
</evidence>
<dbReference type="Proteomes" id="UP000499080">
    <property type="component" value="Unassembled WGS sequence"/>
</dbReference>
<evidence type="ECO:0000256" key="1">
    <source>
        <dbReference type="SAM" id="MobiDB-lite"/>
    </source>
</evidence>
<gene>
    <name evidence="2" type="ORF">AVEN_35517_1</name>
</gene>
<reference evidence="2 3" key="1">
    <citation type="journal article" date="2019" name="Sci. Rep.">
        <title>Orb-weaving spider Araneus ventricosus genome elucidates the spidroin gene catalogue.</title>
        <authorList>
            <person name="Kono N."/>
            <person name="Nakamura H."/>
            <person name="Ohtoshi R."/>
            <person name="Moran D.A.P."/>
            <person name="Shinohara A."/>
            <person name="Yoshida Y."/>
            <person name="Fujiwara M."/>
            <person name="Mori M."/>
            <person name="Tomita M."/>
            <person name="Arakawa K."/>
        </authorList>
    </citation>
    <scope>NUCLEOTIDE SEQUENCE [LARGE SCALE GENOMIC DNA]</scope>
</reference>
<name>A0A4Y2GS27_ARAVE</name>